<evidence type="ECO:0000256" key="5">
    <source>
        <dbReference type="SAM" id="MobiDB-lite"/>
    </source>
</evidence>
<feature type="transmembrane region" description="Helical" evidence="6">
    <location>
        <begin position="50"/>
        <end position="70"/>
    </location>
</feature>
<feature type="domain" description="Methylamine utilisation protein MauE" evidence="7">
    <location>
        <begin position="10"/>
        <end position="138"/>
    </location>
</feature>
<feature type="region of interest" description="Disordered" evidence="5">
    <location>
        <begin position="153"/>
        <end position="177"/>
    </location>
</feature>
<dbReference type="RefSeq" id="WP_349298511.1">
    <property type="nucleotide sequence ID" value="NZ_JBEDNQ010000005.1"/>
</dbReference>
<keyword evidence="9" id="KW-1185">Reference proteome</keyword>
<evidence type="ECO:0000256" key="3">
    <source>
        <dbReference type="ARBA" id="ARBA00022989"/>
    </source>
</evidence>
<reference evidence="8 9" key="1">
    <citation type="submission" date="2024-03" db="EMBL/GenBank/DDBJ databases">
        <title>Draft genome sequence of Pseudonocardia nematodicida JCM 31783.</title>
        <authorList>
            <person name="Butdee W."/>
            <person name="Duangmal K."/>
        </authorList>
    </citation>
    <scope>NUCLEOTIDE SEQUENCE [LARGE SCALE GENOMIC DNA]</scope>
    <source>
        <strain evidence="8 9">JCM 31783</strain>
    </source>
</reference>
<evidence type="ECO:0000259" key="7">
    <source>
        <dbReference type="Pfam" id="PF07291"/>
    </source>
</evidence>
<accession>A0ABV1KAD4</accession>
<protein>
    <submittedName>
        <fullName evidence="8">MauE/DoxX family redox-associated membrane protein</fullName>
    </submittedName>
</protein>
<evidence type="ECO:0000256" key="1">
    <source>
        <dbReference type="ARBA" id="ARBA00004141"/>
    </source>
</evidence>
<feature type="transmembrane region" description="Helical" evidence="6">
    <location>
        <begin position="12"/>
        <end position="30"/>
    </location>
</feature>
<keyword evidence="3 6" id="KW-1133">Transmembrane helix</keyword>
<dbReference type="EMBL" id="JBEDNQ010000005">
    <property type="protein sequence ID" value="MEQ3551432.1"/>
    <property type="molecule type" value="Genomic_DNA"/>
</dbReference>
<name>A0ABV1KAD4_9PSEU</name>
<proteinExistence type="predicted"/>
<organism evidence="8 9">
    <name type="scientific">Pseudonocardia nematodicida</name>
    <dbReference type="NCBI Taxonomy" id="1206997"/>
    <lineage>
        <taxon>Bacteria</taxon>
        <taxon>Bacillati</taxon>
        <taxon>Actinomycetota</taxon>
        <taxon>Actinomycetes</taxon>
        <taxon>Pseudonocardiales</taxon>
        <taxon>Pseudonocardiaceae</taxon>
        <taxon>Pseudonocardia</taxon>
    </lineage>
</organism>
<evidence type="ECO:0000313" key="8">
    <source>
        <dbReference type="EMBL" id="MEQ3551432.1"/>
    </source>
</evidence>
<keyword evidence="2 6" id="KW-0812">Transmembrane</keyword>
<dbReference type="Proteomes" id="UP001494902">
    <property type="component" value="Unassembled WGS sequence"/>
</dbReference>
<comment type="subcellular location">
    <subcellularLocation>
        <location evidence="1">Membrane</location>
        <topology evidence="1">Multi-pass membrane protein</topology>
    </subcellularLocation>
</comment>
<evidence type="ECO:0000313" key="9">
    <source>
        <dbReference type="Proteomes" id="UP001494902"/>
    </source>
</evidence>
<evidence type="ECO:0000256" key="2">
    <source>
        <dbReference type="ARBA" id="ARBA00022692"/>
    </source>
</evidence>
<evidence type="ECO:0000256" key="4">
    <source>
        <dbReference type="ARBA" id="ARBA00023136"/>
    </source>
</evidence>
<dbReference type="Pfam" id="PF07291">
    <property type="entry name" value="MauE"/>
    <property type="match status" value="1"/>
</dbReference>
<evidence type="ECO:0000256" key="6">
    <source>
        <dbReference type="SAM" id="Phobius"/>
    </source>
</evidence>
<feature type="transmembrane region" description="Helical" evidence="6">
    <location>
        <begin position="77"/>
        <end position="98"/>
    </location>
</feature>
<sequence length="177" mass="18084">MTRDRLLDLAGTAVRLGLATVWLVSGGLKIADPIGTTVAVDAYDVLPDGAVLVVASVLPPLEVALGLLLLAGAGTRLAALVSGLLLLGFIAGLVQAWARGLSIDCGCFGGGGPVAAGEERYLSSLLRDLGFLALAVWLSVRPRTLAAVDGIRRGGDDGPARGTDDDAREPGRTERTS</sequence>
<dbReference type="InterPro" id="IPR009908">
    <property type="entry name" value="Methylamine_util_MauE"/>
</dbReference>
<gene>
    <name evidence="8" type="ORF">WIS52_13230</name>
</gene>
<keyword evidence="4 6" id="KW-0472">Membrane</keyword>
<comment type="caution">
    <text evidence="8">The sequence shown here is derived from an EMBL/GenBank/DDBJ whole genome shotgun (WGS) entry which is preliminary data.</text>
</comment>